<dbReference type="AlphaFoldDB" id="A0A3N2PZ27"/>
<accession>A0A3N2PZ27</accession>
<proteinExistence type="predicted"/>
<evidence type="ECO:0000313" key="3">
    <source>
        <dbReference type="Proteomes" id="UP000272025"/>
    </source>
</evidence>
<reference evidence="2 3" key="1">
    <citation type="journal article" date="2018" name="Mol. Ecol.">
        <title>The obligate alkalophilic soda-lake fungus Sodiomyces alkalinus has shifted to a protein diet.</title>
        <authorList>
            <person name="Grum-Grzhimaylo A.A."/>
            <person name="Falkoski D.L."/>
            <person name="van den Heuvel J."/>
            <person name="Valero-Jimenez C.A."/>
            <person name="Min B."/>
            <person name="Choi I.G."/>
            <person name="Lipzen A."/>
            <person name="Daum C.G."/>
            <person name="Aanen D.K."/>
            <person name="Tsang A."/>
            <person name="Henrissat B."/>
            <person name="Bilanenko E.N."/>
            <person name="de Vries R.P."/>
            <person name="van Kan J.A.L."/>
            <person name="Grigoriev I.V."/>
            <person name="Debets A.J.M."/>
        </authorList>
    </citation>
    <scope>NUCLEOTIDE SEQUENCE [LARGE SCALE GENOMIC DNA]</scope>
    <source>
        <strain evidence="2 3">F11</strain>
    </source>
</reference>
<feature type="compositionally biased region" description="Basic and acidic residues" evidence="1">
    <location>
        <begin position="113"/>
        <end position="124"/>
    </location>
</feature>
<feature type="region of interest" description="Disordered" evidence="1">
    <location>
        <begin position="72"/>
        <end position="142"/>
    </location>
</feature>
<dbReference type="GeneID" id="39582558"/>
<sequence>MPEVSSIAASLSTTKILRQASTRVLVLTQSCSSLSSKYVATLHPVTHELVHPSSKAPVRLLVRDCREAPIQPPIRCVQTQQQSEPTASDTDPSASHSLTGDQPLRPIHTAKSKSHETHITEEQHQLPTLLTQRGPQRRTAIPRPPNRLLCCLVINPRPRAKVTFPVQARHRTRAR</sequence>
<organism evidence="2 3">
    <name type="scientific">Sodiomyces alkalinus (strain CBS 110278 / VKM F-3762 / F11)</name>
    <name type="common">Alkaliphilic filamentous fungus</name>
    <dbReference type="NCBI Taxonomy" id="1314773"/>
    <lineage>
        <taxon>Eukaryota</taxon>
        <taxon>Fungi</taxon>
        <taxon>Dikarya</taxon>
        <taxon>Ascomycota</taxon>
        <taxon>Pezizomycotina</taxon>
        <taxon>Sordariomycetes</taxon>
        <taxon>Hypocreomycetidae</taxon>
        <taxon>Glomerellales</taxon>
        <taxon>Plectosphaerellaceae</taxon>
        <taxon>Sodiomyces</taxon>
    </lineage>
</organism>
<gene>
    <name evidence="2" type="ORF">SODALDRAFT_358201</name>
</gene>
<name>A0A3N2PZ27_SODAK</name>
<feature type="compositionally biased region" description="Polar residues" evidence="1">
    <location>
        <begin position="125"/>
        <end position="134"/>
    </location>
</feature>
<evidence type="ECO:0000313" key="2">
    <source>
        <dbReference type="EMBL" id="ROT39783.1"/>
    </source>
</evidence>
<protein>
    <submittedName>
        <fullName evidence="2">Uncharacterized protein</fullName>
    </submittedName>
</protein>
<feature type="compositionally biased region" description="Polar residues" evidence="1">
    <location>
        <begin position="77"/>
        <end position="100"/>
    </location>
</feature>
<dbReference type="RefSeq" id="XP_028467589.1">
    <property type="nucleotide sequence ID" value="XM_028614080.1"/>
</dbReference>
<keyword evidence="3" id="KW-1185">Reference proteome</keyword>
<evidence type="ECO:0000256" key="1">
    <source>
        <dbReference type="SAM" id="MobiDB-lite"/>
    </source>
</evidence>
<dbReference type="Proteomes" id="UP000272025">
    <property type="component" value="Unassembled WGS sequence"/>
</dbReference>
<dbReference type="EMBL" id="ML119053">
    <property type="protein sequence ID" value="ROT39783.1"/>
    <property type="molecule type" value="Genomic_DNA"/>
</dbReference>